<dbReference type="PANTHER" id="PTHR30055:SF234">
    <property type="entry name" value="HTH-TYPE TRANSCRIPTIONAL REGULATOR BETI"/>
    <property type="match status" value="1"/>
</dbReference>
<name>A0A6N9UVB1_9ACTN</name>
<dbReference type="EMBL" id="JAAGMB010000812">
    <property type="protein sequence ID" value="NEB21657.1"/>
    <property type="molecule type" value="Genomic_DNA"/>
</dbReference>
<evidence type="ECO:0000313" key="8">
    <source>
        <dbReference type="Proteomes" id="UP000469545"/>
    </source>
</evidence>
<dbReference type="PROSITE" id="PS50977">
    <property type="entry name" value="HTH_TETR_2"/>
    <property type="match status" value="1"/>
</dbReference>
<feature type="region of interest" description="Disordered" evidence="5">
    <location>
        <begin position="1"/>
        <end position="20"/>
    </location>
</feature>
<feature type="compositionally biased region" description="Basic and acidic residues" evidence="5">
    <location>
        <begin position="1"/>
        <end position="10"/>
    </location>
</feature>
<dbReference type="Proteomes" id="UP000469545">
    <property type="component" value="Unassembled WGS sequence"/>
</dbReference>
<evidence type="ECO:0000256" key="3">
    <source>
        <dbReference type="ARBA" id="ARBA00023163"/>
    </source>
</evidence>
<evidence type="ECO:0000256" key="4">
    <source>
        <dbReference type="PROSITE-ProRule" id="PRU00335"/>
    </source>
</evidence>
<feature type="domain" description="HTH tetR-type" evidence="6">
    <location>
        <begin position="19"/>
        <end position="79"/>
    </location>
</feature>
<dbReference type="RefSeq" id="WP_087792309.1">
    <property type="nucleotide sequence ID" value="NZ_BEWB01000005.1"/>
</dbReference>
<keyword evidence="1" id="KW-0805">Transcription regulation</keyword>
<dbReference type="InterPro" id="IPR041642">
    <property type="entry name" value="KstR_C"/>
</dbReference>
<dbReference type="PRINTS" id="PR00455">
    <property type="entry name" value="HTHTETR"/>
</dbReference>
<evidence type="ECO:0000256" key="2">
    <source>
        <dbReference type="ARBA" id="ARBA00023125"/>
    </source>
</evidence>
<dbReference type="PANTHER" id="PTHR30055">
    <property type="entry name" value="HTH-TYPE TRANSCRIPTIONAL REGULATOR RUTR"/>
    <property type="match status" value="1"/>
</dbReference>
<sequence>MPRTSGERTPAHPTSAKQRQRHARILRSAARLGAAHGLDRVQMQDVARESGVAIATLYRYFPSKTHLFAAVMYAQVLRLDAETPPPPPGTGPVEAVTGLLTGASRQLFEQPLLALAMMRANNAAPVDHDGGPARRTDELLADLMLRTAGVSRPTERDRRVARLLQQAWYGLLVTVLYERSSPQDAQDGIRLACRLLLAPQPGHREWTGPRASGPTSVPALHRPT</sequence>
<gene>
    <name evidence="7" type="ORF">G3I46_35045</name>
</gene>
<keyword evidence="3" id="KW-0804">Transcription</keyword>
<dbReference type="Pfam" id="PF17925">
    <property type="entry name" value="TetR_C_20"/>
    <property type="match status" value="1"/>
</dbReference>
<organism evidence="7 8">
    <name type="scientific">Streptomyces coelicoflavus</name>
    <dbReference type="NCBI Taxonomy" id="285562"/>
    <lineage>
        <taxon>Bacteria</taxon>
        <taxon>Bacillati</taxon>
        <taxon>Actinomycetota</taxon>
        <taxon>Actinomycetes</taxon>
        <taxon>Kitasatosporales</taxon>
        <taxon>Streptomycetaceae</taxon>
        <taxon>Streptomyces</taxon>
    </lineage>
</organism>
<evidence type="ECO:0000256" key="5">
    <source>
        <dbReference type="SAM" id="MobiDB-lite"/>
    </source>
</evidence>
<accession>A0A6N9UVB1</accession>
<dbReference type="GO" id="GO:0000976">
    <property type="term" value="F:transcription cis-regulatory region binding"/>
    <property type="evidence" value="ECO:0007669"/>
    <property type="project" value="TreeGrafter"/>
</dbReference>
<keyword evidence="8" id="KW-1185">Reference proteome</keyword>
<feature type="region of interest" description="Disordered" evidence="5">
    <location>
        <begin position="202"/>
        <end position="224"/>
    </location>
</feature>
<dbReference type="GO" id="GO:0003700">
    <property type="term" value="F:DNA-binding transcription factor activity"/>
    <property type="evidence" value="ECO:0007669"/>
    <property type="project" value="TreeGrafter"/>
</dbReference>
<protein>
    <submittedName>
        <fullName evidence="7">TetR/AcrR family transcriptional regulator</fullName>
    </submittedName>
</protein>
<dbReference type="Gene3D" id="1.10.357.10">
    <property type="entry name" value="Tetracycline Repressor, domain 2"/>
    <property type="match status" value="1"/>
</dbReference>
<evidence type="ECO:0000259" key="6">
    <source>
        <dbReference type="PROSITE" id="PS50977"/>
    </source>
</evidence>
<feature type="DNA-binding region" description="H-T-H motif" evidence="4">
    <location>
        <begin position="42"/>
        <end position="61"/>
    </location>
</feature>
<dbReference type="AlphaFoldDB" id="A0A6N9UVB1"/>
<dbReference type="Pfam" id="PF00440">
    <property type="entry name" value="TetR_N"/>
    <property type="match status" value="1"/>
</dbReference>
<proteinExistence type="predicted"/>
<evidence type="ECO:0000313" key="7">
    <source>
        <dbReference type="EMBL" id="NEB21657.1"/>
    </source>
</evidence>
<keyword evidence="2 4" id="KW-0238">DNA-binding</keyword>
<reference evidence="7 8" key="1">
    <citation type="submission" date="2020-01" db="EMBL/GenBank/DDBJ databases">
        <title>Insect and environment-associated Actinomycetes.</title>
        <authorList>
            <person name="Currrie C."/>
            <person name="Chevrette M."/>
            <person name="Carlson C."/>
            <person name="Stubbendieck R."/>
            <person name="Wendt-Pienkowski E."/>
        </authorList>
    </citation>
    <scope>NUCLEOTIDE SEQUENCE [LARGE SCALE GENOMIC DNA]</scope>
    <source>
        <strain evidence="7 8">SID14172</strain>
    </source>
</reference>
<dbReference type="SUPFAM" id="SSF46689">
    <property type="entry name" value="Homeodomain-like"/>
    <property type="match status" value="1"/>
</dbReference>
<comment type="caution">
    <text evidence="7">The sequence shown here is derived from an EMBL/GenBank/DDBJ whole genome shotgun (WGS) entry which is preliminary data.</text>
</comment>
<dbReference type="InterPro" id="IPR050109">
    <property type="entry name" value="HTH-type_TetR-like_transc_reg"/>
</dbReference>
<dbReference type="InterPro" id="IPR001647">
    <property type="entry name" value="HTH_TetR"/>
</dbReference>
<dbReference type="InterPro" id="IPR009057">
    <property type="entry name" value="Homeodomain-like_sf"/>
</dbReference>
<evidence type="ECO:0000256" key="1">
    <source>
        <dbReference type="ARBA" id="ARBA00023015"/>
    </source>
</evidence>